<feature type="domain" description="Uroporphyrinogen decarboxylase (URO-D)" evidence="7">
    <location>
        <begin position="8"/>
        <end position="339"/>
    </location>
</feature>
<reference evidence="8" key="1">
    <citation type="journal article" date="2021" name="bioRxiv">
        <title>Unraveling nitrogen, sulfur and carbon metabolic pathways and microbial community transcriptional responses to substrate deprivation and toxicity stresses in a bioreactor mimicking anoxic brackish coastal sediment conditions.</title>
        <authorList>
            <person name="Martins P.D."/>
            <person name="Echeveste M.J."/>
            <person name="Arshad A."/>
            <person name="Kurth J."/>
            <person name="Ouboter H."/>
            <person name="Jetten M.S.M."/>
            <person name="Welte C.U."/>
        </authorList>
    </citation>
    <scope>NUCLEOTIDE SEQUENCE</scope>
    <source>
        <strain evidence="8">MAG_39</strain>
    </source>
</reference>
<dbReference type="InterPro" id="IPR000257">
    <property type="entry name" value="Uroporphyrinogen_deCOase"/>
</dbReference>
<evidence type="ECO:0000256" key="3">
    <source>
        <dbReference type="ARBA" id="ARBA00022679"/>
    </source>
</evidence>
<organism evidence="8 9">
    <name type="scientific">Candidatus Nitrobium versatile</name>
    <dbReference type="NCBI Taxonomy" id="2884831"/>
    <lineage>
        <taxon>Bacteria</taxon>
        <taxon>Pseudomonadati</taxon>
        <taxon>Nitrospirota</taxon>
        <taxon>Nitrospiria</taxon>
        <taxon>Nitrospirales</taxon>
        <taxon>Nitrospiraceae</taxon>
        <taxon>Candidatus Nitrobium</taxon>
    </lineage>
</organism>
<dbReference type="Proteomes" id="UP000705867">
    <property type="component" value="Unassembled WGS sequence"/>
</dbReference>
<comment type="cofactor">
    <cofactor evidence="1">
        <name>Zn(2+)</name>
        <dbReference type="ChEBI" id="CHEBI:29105"/>
    </cofactor>
</comment>
<gene>
    <name evidence="8" type="ORF">K8I29_02220</name>
</gene>
<evidence type="ECO:0000256" key="2">
    <source>
        <dbReference type="ARBA" id="ARBA00022603"/>
    </source>
</evidence>
<evidence type="ECO:0000313" key="9">
    <source>
        <dbReference type="Proteomes" id="UP000705867"/>
    </source>
</evidence>
<dbReference type="PANTHER" id="PTHR47099:SF1">
    <property type="entry name" value="METHYLCOBAMIDE:COM METHYLTRANSFERASE MTBA"/>
    <property type="match status" value="1"/>
</dbReference>
<evidence type="ECO:0000259" key="7">
    <source>
        <dbReference type="Pfam" id="PF01208"/>
    </source>
</evidence>
<dbReference type="GO" id="GO:0006779">
    <property type="term" value="P:porphyrin-containing compound biosynthetic process"/>
    <property type="evidence" value="ECO:0007669"/>
    <property type="project" value="InterPro"/>
</dbReference>
<keyword evidence="6" id="KW-0484">Methanogenesis</keyword>
<sequence length="345" mass="37751">MTGEKYSPRERVLRLFRKEEIDRVPVFSGMGNVTVHGLKESSIPFSEVHTDPKLMAATSSSTYRLFGLECAVVPYDIAVEAEILGCTMNTYSHRDGILYPTIKDKIVKGPADIKIPGNLAEKGRLPVITEAIRILKKEIGEEVAVGTYVLGPFLLAGQVMDLEGLLKQAFKNAETVNEVLGLFADLIIAVADVYRNAGADYITIREMGASTDVLSPRMFRSLVKPHLDRIMAGIPMHKVLHICGNTNPIVGDMANAKGDAISVEKKTEVSKARQLLGKDALIFGNLDTYQILCLGSPEDVEKEVLRALEDGVSAVWPGCDLWPEIPAENMRIMVETVKANGRITG</sequence>
<proteinExistence type="predicted"/>
<dbReference type="EMBL" id="JAIOIV010000017">
    <property type="protein sequence ID" value="MBZ0155014.1"/>
    <property type="molecule type" value="Genomic_DNA"/>
</dbReference>
<evidence type="ECO:0000256" key="5">
    <source>
        <dbReference type="ARBA" id="ARBA00022833"/>
    </source>
</evidence>
<keyword evidence="2 8" id="KW-0489">Methyltransferase</keyword>
<dbReference type="GO" id="GO:0008168">
    <property type="term" value="F:methyltransferase activity"/>
    <property type="evidence" value="ECO:0007669"/>
    <property type="project" value="UniProtKB-KW"/>
</dbReference>
<dbReference type="NCBIfam" id="TIGR01463">
    <property type="entry name" value="mtaA_cmuA"/>
    <property type="match status" value="1"/>
</dbReference>
<dbReference type="EC" id="2.1.1.-" evidence="8"/>
<evidence type="ECO:0000256" key="1">
    <source>
        <dbReference type="ARBA" id="ARBA00001947"/>
    </source>
</evidence>
<dbReference type="Gene3D" id="3.20.20.210">
    <property type="match status" value="1"/>
</dbReference>
<dbReference type="GO" id="GO:0015948">
    <property type="term" value="P:methanogenesis"/>
    <property type="evidence" value="ECO:0007669"/>
    <property type="project" value="UniProtKB-KW"/>
</dbReference>
<dbReference type="InterPro" id="IPR038071">
    <property type="entry name" value="UROD/MetE-like_sf"/>
</dbReference>
<protein>
    <submittedName>
        <fullName evidence="8">MtaA/CmuA family methyltransferase</fullName>
        <ecNumber evidence="8">2.1.1.-</ecNumber>
    </submittedName>
</protein>
<comment type="caution">
    <text evidence="8">The sequence shown here is derived from an EMBL/GenBank/DDBJ whole genome shotgun (WGS) entry which is preliminary data.</text>
</comment>
<dbReference type="Pfam" id="PF01208">
    <property type="entry name" value="URO-D"/>
    <property type="match status" value="1"/>
</dbReference>
<keyword evidence="3 8" id="KW-0808">Transferase</keyword>
<evidence type="ECO:0000313" key="8">
    <source>
        <dbReference type="EMBL" id="MBZ0155014.1"/>
    </source>
</evidence>
<dbReference type="PANTHER" id="PTHR47099">
    <property type="entry name" value="METHYLCOBAMIDE:COM METHYLTRANSFERASE MTBA"/>
    <property type="match status" value="1"/>
</dbReference>
<evidence type="ECO:0000256" key="4">
    <source>
        <dbReference type="ARBA" id="ARBA00022723"/>
    </source>
</evidence>
<dbReference type="AlphaFoldDB" id="A0A953LZ18"/>
<evidence type="ECO:0000256" key="6">
    <source>
        <dbReference type="ARBA" id="ARBA00022994"/>
    </source>
</evidence>
<accession>A0A953LZ18</accession>
<keyword evidence="5" id="KW-0862">Zinc</keyword>
<dbReference type="NCBIfam" id="NF004889">
    <property type="entry name" value="PRK06252.1"/>
    <property type="match status" value="1"/>
</dbReference>
<dbReference type="InterPro" id="IPR052024">
    <property type="entry name" value="Methanogen_methyltrans"/>
</dbReference>
<dbReference type="InterPro" id="IPR006360">
    <property type="entry name" value="Mtase_MtaA_CmuA"/>
</dbReference>
<dbReference type="SUPFAM" id="SSF51726">
    <property type="entry name" value="UROD/MetE-like"/>
    <property type="match status" value="1"/>
</dbReference>
<dbReference type="GO" id="GO:0004853">
    <property type="term" value="F:uroporphyrinogen decarboxylase activity"/>
    <property type="evidence" value="ECO:0007669"/>
    <property type="project" value="InterPro"/>
</dbReference>
<dbReference type="GO" id="GO:0046872">
    <property type="term" value="F:metal ion binding"/>
    <property type="evidence" value="ECO:0007669"/>
    <property type="project" value="UniProtKB-KW"/>
</dbReference>
<reference evidence="8" key="2">
    <citation type="submission" date="2021-08" db="EMBL/GenBank/DDBJ databases">
        <authorList>
            <person name="Dalcin Martins P."/>
        </authorList>
    </citation>
    <scope>NUCLEOTIDE SEQUENCE</scope>
    <source>
        <strain evidence="8">MAG_39</strain>
    </source>
</reference>
<dbReference type="GO" id="GO:0006730">
    <property type="term" value="P:one-carbon metabolic process"/>
    <property type="evidence" value="ECO:0007669"/>
    <property type="project" value="InterPro"/>
</dbReference>
<dbReference type="GO" id="GO:0032259">
    <property type="term" value="P:methylation"/>
    <property type="evidence" value="ECO:0007669"/>
    <property type="project" value="UniProtKB-KW"/>
</dbReference>
<name>A0A953LZ18_9BACT</name>
<keyword evidence="4" id="KW-0479">Metal-binding</keyword>